<organism evidence="2 3">
    <name type="scientific">Cochliobolus sativus</name>
    <name type="common">Common root rot and spot blotch fungus</name>
    <name type="synonym">Bipolaris sorokiniana</name>
    <dbReference type="NCBI Taxonomy" id="45130"/>
    <lineage>
        <taxon>Eukaryota</taxon>
        <taxon>Fungi</taxon>
        <taxon>Dikarya</taxon>
        <taxon>Ascomycota</taxon>
        <taxon>Pezizomycotina</taxon>
        <taxon>Dothideomycetes</taxon>
        <taxon>Pleosporomycetidae</taxon>
        <taxon>Pleosporales</taxon>
        <taxon>Pleosporineae</taxon>
        <taxon>Pleosporaceae</taxon>
        <taxon>Bipolaris</taxon>
    </lineage>
</organism>
<dbReference type="EMBL" id="WNKQ01000010">
    <property type="protein sequence ID" value="KAF5848653.1"/>
    <property type="molecule type" value="Genomic_DNA"/>
</dbReference>
<gene>
    <name evidence="2" type="ORF">GGP41_009741</name>
</gene>
<comment type="caution">
    <text evidence="2">The sequence shown here is derived from an EMBL/GenBank/DDBJ whole genome shotgun (WGS) entry which is preliminary data.</text>
</comment>
<feature type="compositionally biased region" description="Basic and acidic residues" evidence="1">
    <location>
        <begin position="85"/>
        <end position="95"/>
    </location>
</feature>
<evidence type="ECO:0000256" key="1">
    <source>
        <dbReference type="SAM" id="MobiDB-lite"/>
    </source>
</evidence>
<name>A0A8H5ZIZ2_COCSA</name>
<protein>
    <submittedName>
        <fullName evidence="2">Uncharacterized protein</fullName>
    </submittedName>
</protein>
<sequence>MICVPWSQCPIYPQRSSHGPLFQLPLLGYLHLIWPVPRTRKRAIITERKPGNVQDEASGCRPRDGCTEWLRGIATRGREMHAYMHGHLDPLDEKKKGRKNWQKQSRGTEGGGSDQQPLFIKHSTPQTNLYTALSCSDCLTEV</sequence>
<dbReference type="AlphaFoldDB" id="A0A8H5ZIZ2"/>
<feature type="region of interest" description="Disordered" evidence="1">
    <location>
        <begin position="85"/>
        <end position="121"/>
    </location>
</feature>
<proteinExistence type="predicted"/>
<evidence type="ECO:0000313" key="2">
    <source>
        <dbReference type="EMBL" id="KAF5848653.1"/>
    </source>
</evidence>
<accession>A0A8H5ZIZ2</accession>
<evidence type="ECO:0000313" key="3">
    <source>
        <dbReference type="Proteomes" id="UP000624244"/>
    </source>
</evidence>
<reference evidence="2" key="1">
    <citation type="submission" date="2019-11" db="EMBL/GenBank/DDBJ databases">
        <title>Bipolaris sorokiniana Genome sequencing.</title>
        <authorList>
            <person name="Wang H."/>
        </authorList>
    </citation>
    <scope>NUCLEOTIDE SEQUENCE</scope>
</reference>
<dbReference type="Proteomes" id="UP000624244">
    <property type="component" value="Unassembled WGS sequence"/>
</dbReference>